<proteinExistence type="predicted"/>
<dbReference type="AlphaFoldDB" id="W1P131"/>
<dbReference type="Proteomes" id="UP000017836">
    <property type="component" value="Unassembled WGS sequence"/>
</dbReference>
<evidence type="ECO:0000313" key="3">
    <source>
        <dbReference type="Proteomes" id="UP000017836"/>
    </source>
</evidence>
<dbReference type="EMBL" id="KI394358">
    <property type="protein sequence ID" value="ERN03547.1"/>
    <property type="molecule type" value="Genomic_DNA"/>
</dbReference>
<dbReference type="Gramene" id="ERN03547">
    <property type="protein sequence ID" value="ERN03547"/>
    <property type="gene ID" value="AMTR_s00003p00271770"/>
</dbReference>
<reference evidence="3" key="1">
    <citation type="journal article" date="2013" name="Science">
        <title>The Amborella genome and the evolution of flowering plants.</title>
        <authorList>
            <consortium name="Amborella Genome Project"/>
        </authorList>
    </citation>
    <scope>NUCLEOTIDE SEQUENCE [LARGE SCALE GENOMIC DNA]</scope>
</reference>
<organism evidence="2 3">
    <name type="scientific">Amborella trichopoda</name>
    <dbReference type="NCBI Taxonomy" id="13333"/>
    <lineage>
        <taxon>Eukaryota</taxon>
        <taxon>Viridiplantae</taxon>
        <taxon>Streptophyta</taxon>
        <taxon>Embryophyta</taxon>
        <taxon>Tracheophyta</taxon>
        <taxon>Spermatophyta</taxon>
        <taxon>Magnoliopsida</taxon>
        <taxon>Amborellales</taxon>
        <taxon>Amborellaceae</taxon>
        <taxon>Amborella</taxon>
    </lineage>
</organism>
<protein>
    <submittedName>
        <fullName evidence="2">Uncharacterized protein</fullName>
    </submittedName>
</protein>
<gene>
    <name evidence="2" type="ORF">AMTR_s00003p00271770</name>
</gene>
<accession>W1P131</accession>
<feature type="compositionally biased region" description="Low complexity" evidence="1">
    <location>
        <begin position="138"/>
        <end position="148"/>
    </location>
</feature>
<feature type="region of interest" description="Disordered" evidence="1">
    <location>
        <begin position="138"/>
        <end position="168"/>
    </location>
</feature>
<evidence type="ECO:0000313" key="2">
    <source>
        <dbReference type="EMBL" id="ERN03547.1"/>
    </source>
</evidence>
<dbReference type="HOGENOM" id="CLU_970897_0_0_1"/>
<name>W1P131_AMBTC</name>
<keyword evidence="3" id="KW-1185">Reference proteome</keyword>
<evidence type="ECO:0000256" key="1">
    <source>
        <dbReference type="SAM" id="MobiDB-lite"/>
    </source>
</evidence>
<sequence>MVWDSDNESTASSRPRSDALPCRLREQYFAIPYNYEPQVSPIGLAQRDTVIRLLDIRVNNQLSQQQGAEGHQVCTVRSTLNNQVVKELGVLQPSRLRGQPMFMLLPLRAKWEKLGDRSGGNPKNLTIIDRDNRELVIRSTSFRTSTRGSSRRTNQRPLKTNPPMMGNPVNPTLVQTVLQAINNQGNLGLGENLAAQYNLRLPHVSQSSPQPKVGPSQPIYNAPSPNHPYHPLLPPIYSTQPVGAPPIQQPLVAPSYPPPHQSTPTYHVLISLS</sequence>